<name>A0A0C2VY14_9BACL</name>
<dbReference type="InterPro" id="IPR051932">
    <property type="entry name" value="Bact_StressResp_Reg"/>
</dbReference>
<gene>
    <name evidence="1" type="ORF">KP78_07790</name>
</gene>
<reference evidence="1 2" key="1">
    <citation type="submission" date="2015-01" db="EMBL/GenBank/DDBJ databases">
        <title>Genome sequencing of Jeotgalibacillus soli.</title>
        <authorList>
            <person name="Goh K.M."/>
            <person name="Chan K.-G."/>
            <person name="Yaakop A.S."/>
            <person name="Ee R."/>
            <person name="Gan H.M."/>
            <person name="Chan C.S."/>
        </authorList>
    </citation>
    <scope>NUCLEOTIDE SEQUENCE [LARGE SCALE GENOMIC DNA]</scope>
    <source>
        <strain evidence="1 2">P9</strain>
    </source>
</reference>
<evidence type="ECO:0000313" key="2">
    <source>
        <dbReference type="Proteomes" id="UP000031938"/>
    </source>
</evidence>
<dbReference type="Gene3D" id="3.30.750.24">
    <property type="entry name" value="STAS domain"/>
    <property type="match status" value="1"/>
</dbReference>
<dbReference type="PANTHER" id="PTHR33745">
    <property type="entry name" value="RSBT ANTAGONIST PROTEIN RSBS-RELATED"/>
    <property type="match status" value="1"/>
</dbReference>
<comment type="caution">
    <text evidence="1">The sequence shown here is derived from an EMBL/GenBank/DDBJ whole genome shotgun (WGS) entry which is preliminary data.</text>
</comment>
<evidence type="ECO:0000313" key="1">
    <source>
        <dbReference type="EMBL" id="KIL49311.1"/>
    </source>
</evidence>
<dbReference type="STRING" id="889306.KP78_07790"/>
<dbReference type="AlphaFoldDB" id="A0A0C2VY14"/>
<accession>A0A0C2VY14</accession>
<proteinExistence type="predicted"/>
<organism evidence="1 2">
    <name type="scientific">Jeotgalibacillus soli</name>
    <dbReference type="NCBI Taxonomy" id="889306"/>
    <lineage>
        <taxon>Bacteria</taxon>
        <taxon>Bacillati</taxon>
        <taxon>Bacillota</taxon>
        <taxon>Bacilli</taxon>
        <taxon>Bacillales</taxon>
        <taxon>Caryophanaceae</taxon>
        <taxon>Jeotgalibacillus</taxon>
    </lineage>
</organism>
<sequence length="62" mass="6893">MFDIEIADYLYKIEVILALLGIDTIVTGLRPELARTVVDAGIDMSSINTFAHVKQALESIER</sequence>
<protein>
    <recommendedName>
        <fullName evidence="3">STAS domain-containing protein</fullName>
    </recommendedName>
</protein>
<dbReference type="PANTHER" id="PTHR33745:SF8">
    <property type="entry name" value="BLUE-LIGHT PHOTORECEPTOR"/>
    <property type="match status" value="1"/>
</dbReference>
<evidence type="ECO:0008006" key="3">
    <source>
        <dbReference type="Google" id="ProtNLM"/>
    </source>
</evidence>
<dbReference type="PATRIC" id="fig|889306.3.peg.780"/>
<keyword evidence="2" id="KW-1185">Reference proteome</keyword>
<dbReference type="EMBL" id="JXRP01000009">
    <property type="protein sequence ID" value="KIL49311.1"/>
    <property type="molecule type" value="Genomic_DNA"/>
</dbReference>
<dbReference type="InterPro" id="IPR036513">
    <property type="entry name" value="STAS_dom_sf"/>
</dbReference>
<dbReference type="Proteomes" id="UP000031938">
    <property type="component" value="Unassembled WGS sequence"/>
</dbReference>